<dbReference type="SMART" id="SM00709">
    <property type="entry name" value="Zpr1"/>
    <property type="match status" value="2"/>
</dbReference>
<evidence type="ECO:0000259" key="10">
    <source>
        <dbReference type="SMART" id="SM00709"/>
    </source>
</evidence>
<gene>
    <name evidence="11" type="ORF">I312_00288</name>
</gene>
<dbReference type="InterPro" id="IPR056180">
    <property type="entry name" value="ZPR1_jr_dom"/>
</dbReference>
<feature type="compositionally biased region" description="Basic and acidic residues" evidence="9">
    <location>
        <begin position="195"/>
        <end position="211"/>
    </location>
</feature>
<comment type="function">
    <text evidence="8">Acts as a protein folding chaperone for elongation factor 1-alpha.</text>
</comment>
<dbReference type="Gene3D" id="2.60.120.1040">
    <property type="entry name" value="ZPR1, A/B domain"/>
    <property type="match status" value="2"/>
</dbReference>
<evidence type="ECO:0000256" key="6">
    <source>
        <dbReference type="ARBA" id="ARBA00022833"/>
    </source>
</evidence>
<name>A0A0D0TUS1_CRYGA</name>
<dbReference type="Gene3D" id="2.20.25.420">
    <property type="entry name" value="ZPR1, zinc finger domain"/>
    <property type="match status" value="2"/>
</dbReference>
<evidence type="ECO:0000256" key="3">
    <source>
        <dbReference type="ARBA" id="ARBA00022723"/>
    </source>
</evidence>
<evidence type="ECO:0000256" key="5">
    <source>
        <dbReference type="ARBA" id="ARBA00022771"/>
    </source>
</evidence>
<dbReference type="HOGENOM" id="CLU_024138_1_0_1"/>
<dbReference type="InterPro" id="IPR004457">
    <property type="entry name" value="Znf_ZPR1"/>
</dbReference>
<organism evidence="11">
    <name type="scientific">Cryptococcus bacillisporus CA1280</name>
    <dbReference type="NCBI Taxonomy" id="1296109"/>
    <lineage>
        <taxon>Eukaryota</taxon>
        <taxon>Fungi</taxon>
        <taxon>Dikarya</taxon>
        <taxon>Basidiomycota</taxon>
        <taxon>Agaricomycotina</taxon>
        <taxon>Tremellomycetes</taxon>
        <taxon>Tremellales</taxon>
        <taxon>Cryptococcaceae</taxon>
        <taxon>Cryptococcus</taxon>
        <taxon>Cryptococcus gattii species complex</taxon>
    </lineage>
</organism>
<keyword evidence="3" id="KW-0479">Metal-binding</keyword>
<dbReference type="OrthoDB" id="308464at2759"/>
<comment type="subcellular location">
    <subcellularLocation>
        <location evidence="1">Nucleus</location>
    </subcellularLocation>
</comment>
<sequence length="524" mass="58274">MSSDKNNLFPALGEVADRTGMTESAGLEQEGDDKQIQEVESLCMRCHENGTTRLLLTSIPYFKEIVVSSFRCDHCGYRDTEIQSAGEIQPKGVSYTVHLLTRADLDRQIVKSNWATITIPDIQLTIPPGRGQINTVEGVIRDTVRDLNISQPVRRVMDPETAKKIDELLEKLKAAIDMEEEDEDDGGVGIDDDEKPVRHEPSNSSSKEEKPFVPFSMIVDDPSGNSYFQFKGSQSDPQWNMRAYNRTFDQNVTLGLVARPNDMSEEQPEGVPIVAADHKLSSVEEFESKRNKNVIDREDGTVVPDEIYSFPATCSSCGHELETLMQQVNIPYFQNIIIMSSNCYACGYRDNEVKSGGSISPKGKRITLKVEDEEDLSRDMLKSDTAGLSIPEIDLVLQPGTLGGRFTTLEGLLNEIYTELSTKVFRSGDSSTAGVGQADSNVGEDEANFGNFLKGLKECMSAQRKFTLILDDPVSNSYLQNLYAPDPDPNMQIEEYERTYEQNEELGLNGMVLEGYNEEAEGTA</sequence>
<evidence type="ECO:0000256" key="8">
    <source>
        <dbReference type="ARBA" id="ARBA00054139"/>
    </source>
</evidence>
<feature type="compositionally biased region" description="Acidic residues" evidence="9">
    <location>
        <begin position="177"/>
        <end position="194"/>
    </location>
</feature>
<protein>
    <submittedName>
        <fullName evidence="11">Zinc finger protein</fullName>
    </submittedName>
</protein>
<dbReference type="InterPro" id="IPR042451">
    <property type="entry name" value="ZPR1_A/B_dom"/>
</dbReference>
<evidence type="ECO:0000256" key="1">
    <source>
        <dbReference type="ARBA" id="ARBA00004123"/>
    </source>
</evidence>
<feature type="domain" description="Zinc finger ZPR1-type" evidence="10">
    <location>
        <begin position="312"/>
        <end position="481"/>
    </location>
</feature>
<feature type="domain" description="Zinc finger ZPR1-type" evidence="10">
    <location>
        <begin position="41"/>
        <end position="230"/>
    </location>
</feature>
<dbReference type="Pfam" id="PF22794">
    <property type="entry name" value="jr-ZPR1"/>
    <property type="match status" value="3"/>
</dbReference>
<keyword evidence="6" id="KW-0862">Zinc</keyword>
<dbReference type="InterPro" id="IPR040141">
    <property type="entry name" value="ZPR1"/>
</dbReference>
<evidence type="ECO:0000256" key="9">
    <source>
        <dbReference type="SAM" id="MobiDB-lite"/>
    </source>
</evidence>
<dbReference type="GO" id="GO:0008270">
    <property type="term" value="F:zinc ion binding"/>
    <property type="evidence" value="ECO:0007669"/>
    <property type="project" value="UniProtKB-KW"/>
</dbReference>
<evidence type="ECO:0000256" key="7">
    <source>
        <dbReference type="ARBA" id="ARBA00023242"/>
    </source>
</evidence>
<evidence type="ECO:0000256" key="4">
    <source>
        <dbReference type="ARBA" id="ARBA00022737"/>
    </source>
</evidence>
<dbReference type="FunFam" id="2.20.25.420:FF:000002">
    <property type="entry name" value="Zinc finger protein ZPR1"/>
    <property type="match status" value="1"/>
</dbReference>
<dbReference type="GO" id="GO:0005634">
    <property type="term" value="C:nucleus"/>
    <property type="evidence" value="ECO:0007669"/>
    <property type="project" value="UniProtKB-SubCell"/>
</dbReference>
<keyword evidence="5" id="KW-0863">Zinc-finger</keyword>
<comment type="similarity">
    <text evidence="2">Belongs to the ZPR1 family.</text>
</comment>
<dbReference type="FunFam" id="2.60.120.1040:FF:000001">
    <property type="entry name" value="Zinc finger protein ZPR1"/>
    <property type="match status" value="1"/>
</dbReference>
<accession>A0A0D0TUS1</accession>
<dbReference type="FunFam" id="2.20.25.420:FF:000001">
    <property type="entry name" value="Zinc finger protein ZPR1"/>
    <property type="match status" value="1"/>
</dbReference>
<proteinExistence type="inferred from homology"/>
<keyword evidence="7" id="KW-0539">Nucleus</keyword>
<dbReference type="InterPro" id="IPR042452">
    <property type="entry name" value="ZPR1_Znf1/2"/>
</dbReference>
<evidence type="ECO:0000256" key="2">
    <source>
        <dbReference type="ARBA" id="ARBA00008354"/>
    </source>
</evidence>
<keyword evidence="4" id="KW-0677">Repeat</keyword>
<dbReference type="EMBL" id="KN847973">
    <property type="protein sequence ID" value="KIR50352.1"/>
    <property type="molecule type" value="Genomic_DNA"/>
</dbReference>
<reference evidence="11" key="1">
    <citation type="submission" date="2015-01" db="EMBL/GenBank/DDBJ databases">
        <title>The Genome Sequence of Cryptococcus gattii CA1280.</title>
        <authorList>
            <consortium name="The Broad Institute Genomics Platform"/>
            <person name="Cuomo C."/>
            <person name="Litvintseva A."/>
            <person name="Chen Y."/>
            <person name="Heitman J."/>
            <person name="Sun S."/>
            <person name="Springer D."/>
            <person name="Dromer F."/>
            <person name="Young S."/>
            <person name="Zeng Q."/>
            <person name="Gargeya S."/>
            <person name="Abouelleil A."/>
            <person name="Alvarado L."/>
            <person name="Chapman S.B."/>
            <person name="Gainer-Dewar J."/>
            <person name="Goldberg J."/>
            <person name="Griggs A."/>
            <person name="Gujja S."/>
            <person name="Hansen M."/>
            <person name="Howarth C."/>
            <person name="Imamovic A."/>
            <person name="Larimer J."/>
            <person name="Murphy C."/>
            <person name="Naylor J."/>
            <person name="Pearson M."/>
            <person name="Priest M."/>
            <person name="Roberts A."/>
            <person name="Saif S."/>
            <person name="Shea T."/>
            <person name="Sykes S."/>
            <person name="Wortman J."/>
            <person name="Nusbaum C."/>
            <person name="Birren B."/>
        </authorList>
    </citation>
    <scope>NUCLEOTIDE SEQUENCE [LARGE SCALE GENOMIC DNA]</scope>
    <source>
        <strain evidence="11">CA1280</strain>
    </source>
</reference>
<feature type="region of interest" description="Disordered" evidence="9">
    <location>
        <begin position="177"/>
        <end position="212"/>
    </location>
</feature>
<dbReference type="PANTHER" id="PTHR10876:SF0">
    <property type="entry name" value="ZINC FINGER PROTEIN ZPR1"/>
    <property type="match status" value="1"/>
</dbReference>
<dbReference type="NCBIfam" id="TIGR00310">
    <property type="entry name" value="ZPR1_znf"/>
    <property type="match status" value="2"/>
</dbReference>
<dbReference type="PANTHER" id="PTHR10876">
    <property type="entry name" value="ZINC FINGER PROTEIN ZPR1"/>
    <property type="match status" value="1"/>
</dbReference>
<evidence type="ECO:0000313" key="11">
    <source>
        <dbReference type="EMBL" id="KIR50352.1"/>
    </source>
</evidence>
<dbReference type="Pfam" id="PF03367">
    <property type="entry name" value="Zn_ribbon_ZPR1"/>
    <property type="match status" value="2"/>
</dbReference>
<dbReference type="AlphaFoldDB" id="A0A0D0TUS1"/>